<dbReference type="InterPro" id="IPR032062">
    <property type="entry name" value="DUF4803"/>
</dbReference>
<sequence length="520" mass="60753">MFFQSVAILILVTAQNSVISAELNLNNIKSVQNFLDSLGRKSNSDYRLNYLLRNSENTRVLKLIFEDKQQVFDELANISTTLKYSSHKSEWKNLMRSIKKFEVPGWMYDSYYLHTTEDELDFLQERIELSIKAFRSVGHIDDEQDVEYFCKKGYPIANLFLEQLHHESVHSLYLSIIGIVRDKMEFLMNTQEVVQDHCGQSTSFRKALHDYYQLFMLVNIKFVTLKFFNWATFTRCANTPVKNGMRWVSKEVENAKKMIDYTKRIMNVINHYVYTCEPLDYERKYENIDIELKNMMKPVMIEEKNIITTQNCDHRCDINLINKARILENECKEYRYCTYVSENTIICSVKEQERLNNYLFKDVHQVVYANNDSLFKDTKSLNAEYEIKNSDCGFCLCTCISKPSKTRKVIAALSFREQVSDINNNKTEMVLEQPDNPSEPSNNPPDSKTNQFVKFRTTDWCKDFGARTVPFFNGQTVRFVPMTALGGVGIFHRGITGYGGYLALRVFDLNPSKFMNSELI</sequence>
<dbReference type="Pfam" id="PF16061">
    <property type="entry name" value="DUF4803"/>
    <property type="match status" value="1"/>
</dbReference>
<dbReference type="AlphaFoldDB" id="A0AAV7HWQ4"/>
<feature type="chain" id="PRO_5043832275" evidence="2">
    <location>
        <begin position="22"/>
        <end position="520"/>
    </location>
</feature>
<evidence type="ECO:0000256" key="1">
    <source>
        <dbReference type="SAM" id="MobiDB-lite"/>
    </source>
</evidence>
<reference evidence="3 4" key="1">
    <citation type="journal article" date="2021" name="J. Hered.">
        <title>A chromosome-level genome assembly of the parasitoid wasp, Cotesia glomerata (Hymenoptera: Braconidae).</title>
        <authorList>
            <person name="Pinto B.J."/>
            <person name="Weis J.J."/>
            <person name="Gamble T."/>
            <person name="Ode P.J."/>
            <person name="Paul R."/>
            <person name="Zaspel J.M."/>
        </authorList>
    </citation>
    <scope>NUCLEOTIDE SEQUENCE [LARGE SCALE GENOMIC DNA]</scope>
    <source>
        <strain evidence="3">CgM1</strain>
    </source>
</reference>
<gene>
    <name evidence="3" type="ORF">KQX54_007742</name>
</gene>
<protein>
    <submittedName>
        <fullName evidence="3">Uncharacterized protein</fullName>
    </submittedName>
</protein>
<keyword evidence="4" id="KW-1185">Reference proteome</keyword>
<dbReference type="PANTHER" id="PTHR47890">
    <property type="entry name" value="LD24308P"/>
    <property type="match status" value="1"/>
</dbReference>
<dbReference type="Proteomes" id="UP000826195">
    <property type="component" value="Unassembled WGS sequence"/>
</dbReference>
<accession>A0AAV7HWQ4</accession>
<dbReference type="PANTHER" id="PTHR47890:SF1">
    <property type="entry name" value="LD24308P"/>
    <property type="match status" value="1"/>
</dbReference>
<feature type="signal peptide" evidence="2">
    <location>
        <begin position="1"/>
        <end position="21"/>
    </location>
</feature>
<dbReference type="EMBL" id="JAHXZJ010002982">
    <property type="protein sequence ID" value="KAH0534742.1"/>
    <property type="molecule type" value="Genomic_DNA"/>
</dbReference>
<proteinExistence type="predicted"/>
<comment type="caution">
    <text evidence="3">The sequence shown here is derived from an EMBL/GenBank/DDBJ whole genome shotgun (WGS) entry which is preliminary data.</text>
</comment>
<evidence type="ECO:0000256" key="2">
    <source>
        <dbReference type="SAM" id="SignalP"/>
    </source>
</evidence>
<feature type="compositionally biased region" description="Low complexity" evidence="1">
    <location>
        <begin position="434"/>
        <end position="447"/>
    </location>
</feature>
<organism evidence="3 4">
    <name type="scientific">Cotesia glomerata</name>
    <name type="common">Lepidopteran parasitic wasp</name>
    <name type="synonym">Apanteles glomeratus</name>
    <dbReference type="NCBI Taxonomy" id="32391"/>
    <lineage>
        <taxon>Eukaryota</taxon>
        <taxon>Metazoa</taxon>
        <taxon>Ecdysozoa</taxon>
        <taxon>Arthropoda</taxon>
        <taxon>Hexapoda</taxon>
        <taxon>Insecta</taxon>
        <taxon>Pterygota</taxon>
        <taxon>Neoptera</taxon>
        <taxon>Endopterygota</taxon>
        <taxon>Hymenoptera</taxon>
        <taxon>Apocrita</taxon>
        <taxon>Ichneumonoidea</taxon>
        <taxon>Braconidae</taxon>
        <taxon>Microgastrinae</taxon>
        <taxon>Cotesia</taxon>
    </lineage>
</organism>
<evidence type="ECO:0000313" key="3">
    <source>
        <dbReference type="EMBL" id="KAH0534742.1"/>
    </source>
</evidence>
<keyword evidence="2" id="KW-0732">Signal</keyword>
<feature type="region of interest" description="Disordered" evidence="1">
    <location>
        <begin position="430"/>
        <end position="449"/>
    </location>
</feature>
<name>A0AAV7HWQ4_COTGL</name>
<evidence type="ECO:0000313" key="4">
    <source>
        <dbReference type="Proteomes" id="UP000826195"/>
    </source>
</evidence>